<dbReference type="HOGENOM" id="CLU_2179135_0_0_0"/>
<gene>
    <name evidence="1" type="ordered locus">Cagg_0173</name>
</gene>
<dbReference type="eggNOG" id="COG1413">
    <property type="taxonomic scope" value="Bacteria"/>
</dbReference>
<organism evidence="1 2">
    <name type="scientific">Chloroflexus aggregans (strain MD-66 / DSM 9485)</name>
    <dbReference type="NCBI Taxonomy" id="326427"/>
    <lineage>
        <taxon>Bacteria</taxon>
        <taxon>Bacillati</taxon>
        <taxon>Chloroflexota</taxon>
        <taxon>Chloroflexia</taxon>
        <taxon>Chloroflexales</taxon>
        <taxon>Chloroflexineae</taxon>
        <taxon>Chloroflexaceae</taxon>
        <taxon>Chloroflexus</taxon>
    </lineage>
</organism>
<dbReference type="EMBL" id="CP001337">
    <property type="protein sequence ID" value="ACL23124.1"/>
    <property type="molecule type" value="Genomic_DNA"/>
</dbReference>
<protein>
    <submittedName>
        <fullName evidence="1">Uncharacterized protein</fullName>
    </submittedName>
</protein>
<dbReference type="Proteomes" id="UP000002508">
    <property type="component" value="Chromosome"/>
</dbReference>
<dbReference type="AlphaFoldDB" id="B8GCS4"/>
<name>B8GCS4_CHLAD</name>
<sequence length="109" mass="11820">MAALALHLPPDQQEQVLPETLAAAQAIEWEVARARALAALAPQWAAWAASNRPAAYDRWTETLRVLSTRPRPHLLADLHALAPVLAALGGPGAITETFCAIQDVGRWWP</sequence>
<accession>B8GCS4</accession>
<evidence type="ECO:0000313" key="2">
    <source>
        <dbReference type="Proteomes" id="UP000002508"/>
    </source>
</evidence>
<evidence type="ECO:0000313" key="1">
    <source>
        <dbReference type="EMBL" id="ACL23124.1"/>
    </source>
</evidence>
<proteinExistence type="predicted"/>
<reference evidence="1" key="1">
    <citation type="submission" date="2008-12" db="EMBL/GenBank/DDBJ databases">
        <title>Complete sequence of Chloroflexus aggregans DSM 9485.</title>
        <authorList>
            <consortium name="US DOE Joint Genome Institute"/>
            <person name="Lucas S."/>
            <person name="Copeland A."/>
            <person name="Lapidus A."/>
            <person name="Glavina del Rio T."/>
            <person name="Dalin E."/>
            <person name="Tice H."/>
            <person name="Pitluck S."/>
            <person name="Foster B."/>
            <person name="Larimer F."/>
            <person name="Land M."/>
            <person name="Hauser L."/>
            <person name="Kyrpides N."/>
            <person name="Mikhailova N."/>
            <person name="Bryant D."/>
            <person name="Richardson P."/>
        </authorList>
    </citation>
    <scope>NUCLEOTIDE SEQUENCE</scope>
    <source>
        <strain evidence="1">DSM 9485</strain>
    </source>
</reference>
<dbReference type="STRING" id="326427.Cagg_0173"/>
<keyword evidence="2" id="KW-1185">Reference proteome</keyword>
<dbReference type="KEGG" id="cag:Cagg_0173"/>